<protein>
    <submittedName>
        <fullName evidence="3">Uncharacterized protein</fullName>
    </submittedName>
</protein>
<organism evidence="3 4">
    <name type="scientific">Chryseobacterium formosense</name>
    <dbReference type="NCBI Taxonomy" id="236814"/>
    <lineage>
        <taxon>Bacteria</taxon>
        <taxon>Pseudomonadati</taxon>
        <taxon>Bacteroidota</taxon>
        <taxon>Flavobacteriia</taxon>
        <taxon>Flavobacteriales</taxon>
        <taxon>Weeksellaceae</taxon>
        <taxon>Chryseobacterium group</taxon>
        <taxon>Chryseobacterium</taxon>
    </lineage>
</organism>
<feature type="region of interest" description="Disordered" evidence="1">
    <location>
        <begin position="22"/>
        <end position="55"/>
    </location>
</feature>
<evidence type="ECO:0000256" key="2">
    <source>
        <dbReference type="SAM" id="Phobius"/>
    </source>
</evidence>
<sequence>MLTDETKPSDFKKSEEADYSHIKGWGIDADPKNDPVYPMKKRTNEEHQGYSWERPEQQHENVEILKSVERPNLTAAFGTASPPRGFNGEIRKFAFQYSESSYGRWLPLILADRVGAFEGIIDDLKNGHVPNIFAERGWGSEWKYNRKNFLLKIAVAATVTGIAITLLKSKKKKNN</sequence>
<proteinExistence type="predicted"/>
<keyword evidence="2" id="KW-1133">Transmembrane helix</keyword>
<dbReference type="STRING" id="236814.IX39_12700"/>
<evidence type="ECO:0000256" key="1">
    <source>
        <dbReference type="SAM" id="MobiDB-lite"/>
    </source>
</evidence>
<evidence type="ECO:0000313" key="3">
    <source>
        <dbReference type="EMBL" id="KFF01418.1"/>
    </source>
</evidence>
<comment type="caution">
    <text evidence="3">The sequence shown here is derived from an EMBL/GenBank/DDBJ whole genome shotgun (WGS) entry which is preliminary data.</text>
</comment>
<dbReference type="EMBL" id="JPRP01000001">
    <property type="protein sequence ID" value="KFF01418.1"/>
    <property type="molecule type" value="Genomic_DNA"/>
</dbReference>
<dbReference type="Proteomes" id="UP000028713">
    <property type="component" value="Unassembled WGS sequence"/>
</dbReference>
<reference evidence="3 4" key="1">
    <citation type="submission" date="2014-07" db="EMBL/GenBank/DDBJ databases">
        <title>Genome of Chryseobacterium formosense LMG 24722.</title>
        <authorList>
            <person name="Pipes S.E."/>
            <person name="Stropko S.J."/>
            <person name="Newman J.D."/>
        </authorList>
    </citation>
    <scope>NUCLEOTIDE SEQUENCE [LARGE SCALE GENOMIC DNA]</scope>
    <source>
        <strain evidence="3 4">LMG 24722</strain>
    </source>
</reference>
<gene>
    <name evidence="3" type="ORF">IX39_12700</name>
</gene>
<keyword evidence="2" id="KW-0472">Membrane</keyword>
<dbReference type="OrthoDB" id="6021991at2"/>
<accession>A0A085ZAF4</accession>
<dbReference type="eggNOG" id="ENOG502ZTWR">
    <property type="taxonomic scope" value="Bacteria"/>
</dbReference>
<keyword evidence="4" id="KW-1185">Reference proteome</keyword>
<name>A0A085ZAF4_9FLAO</name>
<dbReference type="RefSeq" id="WP_051882795.1">
    <property type="nucleotide sequence ID" value="NZ_FPAP01000001.1"/>
</dbReference>
<keyword evidence="2" id="KW-0812">Transmembrane</keyword>
<feature type="compositionally biased region" description="Basic and acidic residues" evidence="1">
    <location>
        <begin position="42"/>
        <end position="55"/>
    </location>
</feature>
<feature type="transmembrane region" description="Helical" evidence="2">
    <location>
        <begin position="149"/>
        <end position="167"/>
    </location>
</feature>
<dbReference type="AlphaFoldDB" id="A0A085ZAF4"/>
<evidence type="ECO:0000313" key="4">
    <source>
        <dbReference type="Proteomes" id="UP000028713"/>
    </source>
</evidence>